<keyword evidence="3" id="KW-0949">S-adenosyl-L-methionine</keyword>
<dbReference type="PROSITE" id="PS51682">
    <property type="entry name" value="SAM_OMT_I"/>
    <property type="match status" value="1"/>
</dbReference>
<comment type="caution">
    <text evidence="6">The sequence shown here is derived from an EMBL/GenBank/DDBJ whole genome shotgun (WGS) entry which is preliminary data.</text>
</comment>
<evidence type="ECO:0000313" key="6">
    <source>
        <dbReference type="EMBL" id="GHO99438.1"/>
    </source>
</evidence>
<reference evidence="6" key="1">
    <citation type="submission" date="2020-10" db="EMBL/GenBank/DDBJ databases">
        <title>Taxonomic study of unclassified bacteria belonging to the class Ktedonobacteria.</title>
        <authorList>
            <person name="Yabe S."/>
            <person name="Wang C.M."/>
            <person name="Zheng Y."/>
            <person name="Sakai Y."/>
            <person name="Cavaletti L."/>
            <person name="Monciardini P."/>
            <person name="Donadio S."/>
        </authorList>
    </citation>
    <scope>NUCLEOTIDE SEQUENCE</scope>
    <source>
        <strain evidence="6">ID150040</strain>
    </source>
</reference>
<feature type="region of interest" description="Disordered" evidence="4">
    <location>
        <begin position="213"/>
        <end position="232"/>
    </location>
</feature>
<evidence type="ECO:0000256" key="4">
    <source>
        <dbReference type="SAM" id="MobiDB-lite"/>
    </source>
</evidence>
<dbReference type="GO" id="GO:0008171">
    <property type="term" value="F:O-methyltransferase activity"/>
    <property type="evidence" value="ECO:0007669"/>
    <property type="project" value="InterPro"/>
</dbReference>
<gene>
    <name evidence="6" type="ORF">KSF_094860</name>
</gene>
<keyword evidence="7" id="KW-1185">Reference proteome</keyword>
<dbReference type="SUPFAM" id="SSF53335">
    <property type="entry name" value="S-adenosyl-L-methionine-dependent methyltransferases"/>
    <property type="match status" value="1"/>
</dbReference>
<dbReference type="PANTHER" id="PTHR10509:SF14">
    <property type="entry name" value="CAFFEOYL-COA O-METHYLTRANSFERASE 3-RELATED"/>
    <property type="match status" value="1"/>
</dbReference>
<dbReference type="InterPro" id="IPR005149">
    <property type="entry name" value="Tscrpt_reg_PadR_N"/>
</dbReference>
<feature type="domain" description="Transcription regulator PadR N-terminal" evidence="5">
    <location>
        <begin position="75"/>
        <end position="143"/>
    </location>
</feature>
<evidence type="ECO:0000256" key="2">
    <source>
        <dbReference type="ARBA" id="ARBA00022679"/>
    </source>
</evidence>
<dbReference type="PANTHER" id="PTHR10509">
    <property type="entry name" value="O-METHYLTRANSFERASE-RELATED"/>
    <property type="match status" value="1"/>
</dbReference>
<keyword evidence="1" id="KW-0489">Methyltransferase</keyword>
<keyword evidence="2" id="KW-0808">Transferase</keyword>
<dbReference type="Gene3D" id="1.10.10.10">
    <property type="entry name" value="Winged helix-like DNA-binding domain superfamily/Winged helix DNA-binding domain"/>
    <property type="match status" value="1"/>
</dbReference>
<feature type="region of interest" description="Disordered" evidence="4">
    <location>
        <begin position="1"/>
        <end position="63"/>
    </location>
</feature>
<dbReference type="Proteomes" id="UP000597444">
    <property type="component" value="Unassembled WGS sequence"/>
</dbReference>
<dbReference type="InterPro" id="IPR036388">
    <property type="entry name" value="WH-like_DNA-bd_sf"/>
</dbReference>
<feature type="compositionally biased region" description="Basic and acidic residues" evidence="4">
    <location>
        <begin position="51"/>
        <end position="63"/>
    </location>
</feature>
<proteinExistence type="predicted"/>
<dbReference type="InterPro" id="IPR050362">
    <property type="entry name" value="Cation-dep_OMT"/>
</dbReference>
<sequence>MHENTEHHEEHRGRPHHMERSERREHRKERRQHHHEESEERGHRHHASWHLTDEDGHQRRGRRERVERGMLRYLLLDALRDGPKHGYETIRWLEEQTYGRYAPSPGTVYPTLQLLEDQGLILAQRADEKNIYQLSEAGQKELEAHADFTQEFWQRNGRPVPPPAMQLETEFVNEDLQDLQRTVEKGVSMLKDQQSLLALRQVLERSKNEIRGLLTGDTVPQQPHPGRSQRPGREIEEAIARLFAPEDDALRQTTERAREQGLPSIQISPLQGKLLQVLAKACQARKILEIGALAGYSGIWLARSLPADGRLITLEIDEKHANVVRESFRQAQVEDRTEVRVGPALETLPQLVEEGPFDLIFIDADKDAYPQYLTWAIRLARPGSIIVADNCVLGGDGLGSVQESTVNQRGTGARAYNQMASSDPALYSIALPISSGMTVAVVGAKTEAASETK</sequence>
<dbReference type="EMBL" id="BNJK01000002">
    <property type="protein sequence ID" value="GHO99438.1"/>
    <property type="molecule type" value="Genomic_DNA"/>
</dbReference>
<evidence type="ECO:0000313" key="7">
    <source>
        <dbReference type="Proteomes" id="UP000597444"/>
    </source>
</evidence>
<evidence type="ECO:0000259" key="5">
    <source>
        <dbReference type="Pfam" id="PF03551"/>
    </source>
</evidence>
<evidence type="ECO:0000256" key="1">
    <source>
        <dbReference type="ARBA" id="ARBA00022603"/>
    </source>
</evidence>
<dbReference type="RefSeq" id="WP_220210080.1">
    <property type="nucleotide sequence ID" value="NZ_BNJK01000002.1"/>
</dbReference>
<dbReference type="GO" id="GO:0032259">
    <property type="term" value="P:methylation"/>
    <property type="evidence" value="ECO:0007669"/>
    <property type="project" value="UniProtKB-KW"/>
</dbReference>
<dbReference type="SUPFAM" id="SSF46785">
    <property type="entry name" value="Winged helix' DNA-binding domain"/>
    <property type="match status" value="1"/>
</dbReference>
<name>A0A8J3IS65_9CHLR</name>
<organism evidence="6 7">
    <name type="scientific">Reticulibacter mediterranei</name>
    <dbReference type="NCBI Taxonomy" id="2778369"/>
    <lineage>
        <taxon>Bacteria</taxon>
        <taxon>Bacillati</taxon>
        <taxon>Chloroflexota</taxon>
        <taxon>Ktedonobacteria</taxon>
        <taxon>Ktedonobacterales</taxon>
        <taxon>Reticulibacteraceae</taxon>
        <taxon>Reticulibacter</taxon>
    </lineage>
</organism>
<feature type="compositionally biased region" description="Basic and acidic residues" evidence="4">
    <location>
        <begin position="1"/>
        <end position="24"/>
    </location>
</feature>
<dbReference type="Pfam" id="PF01596">
    <property type="entry name" value="Methyltransf_3"/>
    <property type="match status" value="1"/>
</dbReference>
<dbReference type="Gene3D" id="3.40.50.150">
    <property type="entry name" value="Vaccinia Virus protein VP39"/>
    <property type="match status" value="1"/>
</dbReference>
<accession>A0A8J3IS65</accession>
<dbReference type="AlphaFoldDB" id="A0A8J3IS65"/>
<dbReference type="CDD" id="cd02440">
    <property type="entry name" value="AdoMet_MTases"/>
    <property type="match status" value="1"/>
</dbReference>
<protein>
    <recommendedName>
        <fullName evidence="5">Transcription regulator PadR N-terminal domain-containing protein</fullName>
    </recommendedName>
</protein>
<dbReference type="InterPro" id="IPR029063">
    <property type="entry name" value="SAM-dependent_MTases_sf"/>
</dbReference>
<evidence type="ECO:0000256" key="3">
    <source>
        <dbReference type="ARBA" id="ARBA00022691"/>
    </source>
</evidence>
<dbReference type="InterPro" id="IPR002935">
    <property type="entry name" value="SAM_O-MeTrfase"/>
</dbReference>
<dbReference type="InterPro" id="IPR036390">
    <property type="entry name" value="WH_DNA-bd_sf"/>
</dbReference>
<dbReference type="Pfam" id="PF03551">
    <property type="entry name" value="PadR"/>
    <property type="match status" value="1"/>
</dbReference>
<dbReference type="GO" id="GO:0008757">
    <property type="term" value="F:S-adenosylmethionine-dependent methyltransferase activity"/>
    <property type="evidence" value="ECO:0007669"/>
    <property type="project" value="TreeGrafter"/>
</dbReference>